<name>A0A1M6NW79_9FLAO</name>
<evidence type="ECO:0000256" key="5">
    <source>
        <dbReference type="ARBA" id="ARBA00022741"/>
    </source>
</evidence>
<dbReference type="RefSeq" id="WP_072996430.1">
    <property type="nucleotide sequence ID" value="NZ_FRAM01000001.1"/>
</dbReference>
<dbReference type="GO" id="GO:0000155">
    <property type="term" value="F:phosphorelay sensor kinase activity"/>
    <property type="evidence" value="ECO:0007669"/>
    <property type="project" value="InterPro"/>
</dbReference>
<dbReference type="EMBL" id="FRAM01000001">
    <property type="protein sequence ID" value="SHJ99881.1"/>
    <property type="molecule type" value="Genomic_DNA"/>
</dbReference>
<dbReference type="Gene3D" id="1.25.40.10">
    <property type="entry name" value="Tetratricopeptide repeat domain"/>
    <property type="match status" value="2"/>
</dbReference>
<keyword evidence="13" id="KW-1185">Reference proteome</keyword>
<keyword evidence="10" id="KW-0812">Transmembrane</keyword>
<dbReference type="PROSITE" id="PS50005">
    <property type="entry name" value="TPR"/>
    <property type="match status" value="5"/>
</dbReference>
<keyword evidence="5" id="KW-0547">Nucleotide-binding</keyword>
<dbReference type="SMART" id="SM00671">
    <property type="entry name" value="SEL1"/>
    <property type="match status" value="3"/>
</dbReference>
<feature type="repeat" description="TPR" evidence="9">
    <location>
        <begin position="203"/>
        <end position="236"/>
    </location>
</feature>
<dbReference type="InterPro" id="IPR011712">
    <property type="entry name" value="Sig_transdc_His_kin_sub3_dim/P"/>
</dbReference>
<dbReference type="SMART" id="SM00028">
    <property type="entry name" value="TPR"/>
    <property type="match status" value="6"/>
</dbReference>
<evidence type="ECO:0000256" key="8">
    <source>
        <dbReference type="ARBA" id="ARBA00023012"/>
    </source>
</evidence>
<dbReference type="PANTHER" id="PTHR24421">
    <property type="entry name" value="NITRATE/NITRITE SENSOR PROTEIN NARX-RELATED"/>
    <property type="match status" value="1"/>
</dbReference>
<reference evidence="13" key="1">
    <citation type="submission" date="2016-11" db="EMBL/GenBank/DDBJ databases">
        <authorList>
            <person name="Varghese N."/>
            <person name="Submissions S."/>
        </authorList>
    </citation>
    <scope>NUCLEOTIDE SEQUENCE [LARGE SCALE GENOMIC DNA]</scope>
    <source>
        <strain evidence="13">DSM 18016</strain>
    </source>
</reference>
<organism evidence="12 13">
    <name type="scientific">Epilithonimonas mollis</name>
    <dbReference type="NCBI Taxonomy" id="216903"/>
    <lineage>
        <taxon>Bacteria</taxon>
        <taxon>Pseudomonadati</taxon>
        <taxon>Bacteroidota</taxon>
        <taxon>Flavobacteriia</taxon>
        <taxon>Flavobacteriales</taxon>
        <taxon>Weeksellaceae</taxon>
        <taxon>Chryseobacterium group</taxon>
        <taxon>Epilithonimonas</taxon>
    </lineage>
</organism>
<dbReference type="PROSITE" id="PS50293">
    <property type="entry name" value="TPR_REGION"/>
    <property type="match status" value="1"/>
</dbReference>
<dbReference type="OrthoDB" id="9778366at2"/>
<dbReference type="SUPFAM" id="SSF48452">
    <property type="entry name" value="TPR-like"/>
    <property type="match status" value="2"/>
</dbReference>
<proteinExistence type="predicted"/>
<dbReference type="InterPro" id="IPR006597">
    <property type="entry name" value="Sel1-like"/>
</dbReference>
<dbReference type="Pfam" id="PF13424">
    <property type="entry name" value="TPR_12"/>
    <property type="match status" value="2"/>
</dbReference>
<evidence type="ECO:0000259" key="11">
    <source>
        <dbReference type="PROSITE" id="PS50109"/>
    </source>
</evidence>
<dbReference type="InterPro" id="IPR003594">
    <property type="entry name" value="HATPase_dom"/>
</dbReference>
<dbReference type="Gene3D" id="1.20.5.1930">
    <property type="match status" value="1"/>
</dbReference>
<dbReference type="Proteomes" id="UP000184498">
    <property type="component" value="Unassembled WGS sequence"/>
</dbReference>
<dbReference type="Pfam" id="PF07730">
    <property type="entry name" value="HisKA_3"/>
    <property type="match status" value="1"/>
</dbReference>
<dbReference type="GO" id="GO:0005524">
    <property type="term" value="F:ATP binding"/>
    <property type="evidence" value="ECO:0007669"/>
    <property type="project" value="UniProtKB-KW"/>
</dbReference>
<dbReference type="SUPFAM" id="SSF55874">
    <property type="entry name" value="ATPase domain of HSP90 chaperone/DNA topoisomerase II/histidine kinase"/>
    <property type="match status" value="1"/>
</dbReference>
<evidence type="ECO:0000256" key="6">
    <source>
        <dbReference type="ARBA" id="ARBA00022777"/>
    </source>
</evidence>
<feature type="repeat" description="TPR" evidence="9">
    <location>
        <begin position="283"/>
        <end position="316"/>
    </location>
</feature>
<dbReference type="AlphaFoldDB" id="A0A1M6NW79"/>
<dbReference type="InterPro" id="IPR050482">
    <property type="entry name" value="Sensor_HK_TwoCompSys"/>
</dbReference>
<comment type="catalytic activity">
    <reaction evidence="1">
        <text>ATP + protein L-histidine = ADP + protein N-phospho-L-histidine.</text>
        <dbReference type="EC" id="2.7.13.3"/>
    </reaction>
</comment>
<evidence type="ECO:0000256" key="1">
    <source>
        <dbReference type="ARBA" id="ARBA00000085"/>
    </source>
</evidence>
<keyword evidence="4" id="KW-0808">Transferase</keyword>
<dbReference type="Pfam" id="PF02518">
    <property type="entry name" value="HATPase_c"/>
    <property type="match status" value="1"/>
</dbReference>
<dbReference type="CDD" id="cd16917">
    <property type="entry name" value="HATPase_UhpB-NarQ-NarX-like"/>
    <property type="match status" value="1"/>
</dbReference>
<evidence type="ECO:0000256" key="7">
    <source>
        <dbReference type="ARBA" id="ARBA00022840"/>
    </source>
</evidence>
<accession>A0A1M6NW79</accession>
<protein>
    <recommendedName>
        <fullName evidence="2">histidine kinase</fullName>
        <ecNumber evidence="2">2.7.13.3</ecNumber>
    </recommendedName>
</protein>
<evidence type="ECO:0000256" key="2">
    <source>
        <dbReference type="ARBA" id="ARBA00012438"/>
    </source>
</evidence>
<dbReference type="EC" id="2.7.13.3" evidence="2"/>
<feature type="repeat" description="TPR" evidence="9">
    <location>
        <begin position="163"/>
        <end position="196"/>
    </location>
</feature>
<dbReference type="GO" id="GO:0016020">
    <property type="term" value="C:membrane"/>
    <property type="evidence" value="ECO:0007669"/>
    <property type="project" value="InterPro"/>
</dbReference>
<keyword evidence="7" id="KW-0067">ATP-binding</keyword>
<keyword evidence="6 12" id="KW-0418">Kinase</keyword>
<evidence type="ECO:0000256" key="3">
    <source>
        <dbReference type="ARBA" id="ARBA00022553"/>
    </source>
</evidence>
<dbReference type="PROSITE" id="PS50109">
    <property type="entry name" value="HIS_KIN"/>
    <property type="match status" value="1"/>
</dbReference>
<dbReference type="STRING" id="216903.SAMN05444371_0690"/>
<dbReference type="Pfam" id="PF13176">
    <property type="entry name" value="TPR_7"/>
    <property type="match status" value="1"/>
</dbReference>
<feature type="transmembrane region" description="Helical" evidence="10">
    <location>
        <begin position="400"/>
        <end position="420"/>
    </location>
</feature>
<keyword evidence="10" id="KW-1133">Transmembrane helix</keyword>
<gene>
    <name evidence="12" type="ORF">SAMN05444371_0690</name>
</gene>
<feature type="repeat" description="TPR" evidence="9">
    <location>
        <begin position="123"/>
        <end position="156"/>
    </location>
</feature>
<dbReference type="InterPro" id="IPR019734">
    <property type="entry name" value="TPR_rpt"/>
</dbReference>
<sequence>MKLNRFFTTILLSLFIQSFAQKKTETIKLILSELKTSKEDTARANLYNKICKFYLKTNIDSVNYYANKGILLSRKLKYREGEMMSLNALGNYYENKSEFSKALKTYDQALVIAKKNNSNKGFATIYNNIGMIYIKQGKYDTALELMIKGLEAEEKLQNYKGIAQSYNNIGVIYYYQQNLKKSTEYFEKSLAQEEKTGDKEAIIQAINNLGAIYDYMGENEKALSQYKKALKINTDSNNKREISTNLLNIALSYYKLKNHTESKKYYNQSINLRKQLGDYNALAIAYLNYGDLLKENKQNREAEKYYKTALQIAEKNDLKDIQKNIFGSMAELYASEKKFELSTEYLKKQILVKDSIFDLEKTKVIAETEIKYQTEKKEKDLAVAKNNLLKEEIKTKRKNILLIISLIIISSGIIISILIYRTLKLRNKQQKQEYELTTAISKIETQNKLQEQRLSISRDLHDNIGAQLTFIISSIETLKQAFNITDEKINHKLASISGFTKDTITELRDTIWAMNHSEIDFNEIRNRILNFVEKAQKSNEHINIIFERDAALDELHFSSVDGMNIYRITQEAVNNAMKYSGAKNILLDAKKADNQIEIMIKDDGKGFDMDNTEFGNGIRNMQKRASELKSQISIMSANGKGTSITLTIPKA</sequence>
<evidence type="ECO:0000313" key="13">
    <source>
        <dbReference type="Proteomes" id="UP000184498"/>
    </source>
</evidence>
<keyword evidence="3" id="KW-0597">Phosphoprotein</keyword>
<dbReference type="Gene3D" id="3.30.565.10">
    <property type="entry name" value="Histidine kinase-like ATPase, C-terminal domain"/>
    <property type="match status" value="1"/>
</dbReference>
<keyword evidence="8" id="KW-0902">Two-component regulatory system</keyword>
<dbReference type="GO" id="GO:0046983">
    <property type="term" value="F:protein dimerization activity"/>
    <property type="evidence" value="ECO:0007669"/>
    <property type="project" value="InterPro"/>
</dbReference>
<dbReference type="SMART" id="SM00387">
    <property type="entry name" value="HATPase_c"/>
    <property type="match status" value="1"/>
</dbReference>
<dbReference type="Pfam" id="PF13374">
    <property type="entry name" value="TPR_10"/>
    <property type="match status" value="1"/>
</dbReference>
<evidence type="ECO:0000256" key="9">
    <source>
        <dbReference type="PROSITE-ProRule" id="PRU00339"/>
    </source>
</evidence>
<feature type="repeat" description="TPR" evidence="9">
    <location>
        <begin position="83"/>
        <end position="116"/>
    </location>
</feature>
<keyword evidence="10" id="KW-0472">Membrane</keyword>
<evidence type="ECO:0000256" key="10">
    <source>
        <dbReference type="SAM" id="Phobius"/>
    </source>
</evidence>
<dbReference type="PANTHER" id="PTHR24421:SF10">
    <property type="entry name" value="NITRATE_NITRITE SENSOR PROTEIN NARQ"/>
    <property type="match status" value="1"/>
</dbReference>
<evidence type="ECO:0000313" key="12">
    <source>
        <dbReference type="EMBL" id="SHJ99881.1"/>
    </source>
</evidence>
<dbReference type="InterPro" id="IPR005467">
    <property type="entry name" value="His_kinase_dom"/>
</dbReference>
<dbReference type="InterPro" id="IPR011990">
    <property type="entry name" value="TPR-like_helical_dom_sf"/>
</dbReference>
<evidence type="ECO:0000256" key="4">
    <source>
        <dbReference type="ARBA" id="ARBA00022679"/>
    </source>
</evidence>
<dbReference type="InterPro" id="IPR036890">
    <property type="entry name" value="HATPase_C_sf"/>
</dbReference>
<feature type="domain" description="Histidine kinase" evidence="11">
    <location>
        <begin position="459"/>
        <end position="651"/>
    </location>
</feature>
<keyword evidence="9" id="KW-0802">TPR repeat</keyword>